<feature type="transmembrane region" description="Helical" evidence="5">
    <location>
        <begin position="81"/>
        <end position="99"/>
    </location>
</feature>
<keyword evidence="4 5" id="KW-0472">Membrane</keyword>
<accession>A0A1G7NKK0</accession>
<organism evidence="6 7">
    <name type="scientific">Dyadobacter soli</name>
    <dbReference type="NCBI Taxonomy" id="659014"/>
    <lineage>
        <taxon>Bacteria</taxon>
        <taxon>Pseudomonadati</taxon>
        <taxon>Bacteroidota</taxon>
        <taxon>Cytophagia</taxon>
        <taxon>Cytophagales</taxon>
        <taxon>Spirosomataceae</taxon>
        <taxon>Dyadobacter</taxon>
    </lineage>
</organism>
<name>A0A1G7NKK0_9BACT</name>
<evidence type="ECO:0000256" key="5">
    <source>
        <dbReference type="SAM" id="Phobius"/>
    </source>
</evidence>
<gene>
    <name evidence="6" type="ORF">SAMN04487996_11283</name>
</gene>
<dbReference type="RefSeq" id="WP_090153998.1">
    <property type="nucleotide sequence ID" value="NZ_FNAN01000012.1"/>
</dbReference>
<comment type="subcellular location">
    <subcellularLocation>
        <location evidence="1">Membrane</location>
        <topology evidence="1">Multi-pass membrane protein</topology>
    </subcellularLocation>
</comment>
<dbReference type="GO" id="GO:0016020">
    <property type="term" value="C:membrane"/>
    <property type="evidence" value="ECO:0007669"/>
    <property type="project" value="UniProtKB-SubCell"/>
</dbReference>
<dbReference type="AlphaFoldDB" id="A0A1G7NKK0"/>
<dbReference type="Pfam" id="PF13564">
    <property type="entry name" value="DoxX_2"/>
    <property type="match status" value="1"/>
</dbReference>
<keyword evidence="3 5" id="KW-1133">Transmembrane helix</keyword>
<dbReference type="EMBL" id="FNAN01000012">
    <property type="protein sequence ID" value="SDF74578.1"/>
    <property type="molecule type" value="Genomic_DNA"/>
</dbReference>
<proteinExistence type="predicted"/>
<evidence type="ECO:0000256" key="1">
    <source>
        <dbReference type="ARBA" id="ARBA00004141"/>
    </source>
</evidence>
<evidence type="ECO:0000256" key="2">
    <source>
        <dbReference type="ARBA" id="ARBA00022692"/>
    </source>
</evidence>
<sequence length="134" mass="14393">MEATFVAPIAKPRTDKVALIGKIISILCVLFLLVDAIMKVIAHPISIEGSVALGWPADQVQSIGTALLVSTILYIIPRTAILGAILITGYLGGAIAVMVRAEQPLYFAATFGVLVWAGLYLRDERVRAMIPFTK</sequence>
<feature type="transmembrane region" description="Helical" evidence="5">
    <location>
        <begin position="23"/>
        <end position="47"/>
    </location>
</feature>
<evidence type="ECO:0000256" key="4">
    <source>
        <dbReference type="ARBA" id="ARBA00023136"/>
    </source>
</evidence>
<evidence type="ECO:0000256" key="3">
    <source>
        <dbReference type="ARBA" id="ARBA00022989"/>
    </source>
</evidence>
<dbReference type="OrthoDB" id="9811373at2"/>
<dbReference type="STRING" id="659014.SAMN04487996_11283"/>
<feature type="transmembrane region" description="Helical" evidence="5">
    <location>
        <begin position="105"/>
        <end position="121"/>
    </location>
</feature>
<reference evidence="7" key="1">
    <citation type="submission" date="2016-10" db="EMBL/GenBank/DDBJ databases">
        <authorList>
            <person name="Varghese N."/>
            <person name="Submissions S."/>
        </authorList>
    </citation>
    <scope>NUCLEOTIDE SEQUENCE [LARGE SCALE GENOMIC DNA]</scope>
    <source>
        <strain evidence="7">DSM 25329</strain>
    </source>
</reference>
<protein>
    <submittedName>
        <fullName evidence="6">DoxX-like family protein</fullName>
    </submittedName>
</protein>
<dbReference type="InterPro" id="IPR032808">
    <property type="entry name" value="DoxX"/>
</dbReference>
<keyword evidence="2 5" id="KW-0812">Transmembrane</keyword>
<feature type="transmembrane region" description="Helical" evidence="5">
    <location>
        <begin position="59"/>
        <end position="76"/>
    </location>
</feature>
<evidence type="ECO:0000313" key="7">
    <source>
        <dbReference type="Proteomes" id="UP000198748"/>
    </source>
</evidence>
<evidence type="ECO:0000313" key="6">
    <source>
        <dbReference type="EMBL" id="SDF74578.1"/>
    </source>
</evidence>
<dbReference type="Proteomes" id="UP000198748">
    <property type="component" value="Unassembled WGS sequence"/>
</dbReference>
<keyword evidence="7" id="KW-1185">Reference proteome</keyword>